<dbReference type="Proteomes" id="UP001487740">
    <property type="component" value="Unassembled WGS sequence"/>
</dbReference>
<gene>
    <name evidence="1" type="ORF">O3P69_007884</name>
</gene>
<sequence length="162" mass="17714">MIITSQKASLLFPAAVTHIDNIFMDRGSLSEVSSLRKDNKDDSYMDDALNMDDEEFVSIMKRRIDPDVLNADNGPIVSGSTLLNEIKILAELFIEETESEEKTGGEAKSVAPILENSDDECQTTALLASSDIARSRAPPNPLLLPSDAPKRIYESLLGSNDL</sequence>
<protein>
    <submittedName>
        <fullName evidence="1">Uncharacterized protein</fullName>
    </submittedName>
</protein>
<dbReference type="AlphaFoldDB" id="A0AAW0SGZ5"/>
<evidence type="ECO:0000313" key="2">
    <source>
        <dbReference type="Proteomes" id="UP001487740"/>
    </source>
</evidence>
<name>A0AAW0SGZ5_SCYPA</name>
<organism evidence="1 2">
    <name type="scientific">Scylla paramamosain</name>
    <name type="common">Mud crab</name>
    <dbReference type="NCBI Taxonomy" id="85552"/>
    <lineage>
        <taxon>Eukaryota</taxon>
        <taxon>Metazoa</taxon>
        <taxon>Ecdysozoa</taxon>
        <taxon>Arthropoda</taxon>
        <taxon>Crustacea</taxon>
        <taxon>Multicrustacea</taxon>
        <taxon>Malacostraca</taxon>
        <taxon>Eumalacostraca</taxon>
        <taxon>Eucarida</taxon>
        <taxon>Decapoda</taxon>
        <taxon>Pleocyemata</taxon>
        <taxon>Brachyura</taxon>
        <taxon>Eubrachyura</taxon>
        <taxon>Portunoidea</taxon>
        <taxon>Portunidae</taxon>
        <taxon>Portuninae</taxon>
        <taxon>Scylla</taxon>
    </lineage>
</organism>
<dbReference type="EMBL" id="JARAKH010000543">
    <property type="protein sequence ID" value="KAK8374169.1"/>
    <property type="molecule type" value="Genomic_DNA"/>
</dbReference>
<evidence type="ECO:0000313" key="1">
    <source>
        <dbReference type="EMBL" id="KAK8374169.1"/>
    </source>
</evidence>
<reference evidence="1 2" key="1">
    <citation type="submission" date="2023-03" db="EMBL/GenBank/DDBJ databases">
        <title>High-quality genome of Scylla paramamosain provides insights in environmental adaptation.</title>
        <authorList>
            <person name="Zhang L."/>
        </authorList>
    </citation>
    <scope>NUCLEOTIDE SEQUENCE [LARGE SCALE GENOMIC DNA]</scope>
    <source>
        <strain evidence="1">LZ_2023a</strain>
        <tissue evidence="1">Muscle</tissue>
    </source>
</reference>
<keyword evidence="2" id="KW-1185">Reference proteome</keyword>
<accession>A0AAW0SGZ5</accession>
<comment type="caution">
    <text evidence="1">The sequence shown here is derived from an EMBL/GenBank/DDBJ whole genome shotgun (WGS) entry which is preliminary data.</text>
</comment>
<proteinExistence type="predicted"/>